<dbReference type="Pfam" id="PF07691">
    <property type="entry name" value="PA14"/>
    <property type="match status" value="2"/>
</dbReference>
<dbReference type="InterPro" id="IPR059100">
    <property type="entry name" value="TSP3_bac"/>
</dbReference>
<dbReference type="CDD" id="cd00063">
    <property type="entry name" value="FN3"/>
    <property type="match status" value="1"/>
</dbReference>
<keyword evidence="2" id="KW-0964">Secreted</keyword>
<evidence type="ECO:0008006" key="12">
    <source>
        <dbReference type="Google" id="ProtNLM"/>
    </source>
</evidence>
<dbReference type="Gene3D" id="3.90.182.10">
    <property type="entry name" value="Toxin - Anthrax Protective Antigen,domain 1"/>
    <property type="match status" value="2"/>
</dbReference>
<dbReference type="InterPro" id="IPR013783">
    <property type="entry name" value="Ig-like_fold"/>
</dbReference>
<dbReference type="RefSeq" id="WP_131483404.1">
    <property type="nucleotide sequence ID" value="NZ_SJDL01000036.1"/>
</dbReference>
<proteinExistence type="predicted"/>
<evidence type="ECO:0000256" key="3">
    <source>
        <dbReference type="ARBA" id="ARBA00022723"/>
    </source>
</evidence>
<reference evidence="10 11" key="1">
    <citation type="submission" date="2019-02" db="EMBL/GenBank/DDBJ databases">
        <title>Marinobacter halodurans sp. nov., a marine bacterium isolated from sea tidal flat.</title>
        <authorList>
            <person name="Yoo Y."/>
            <person name="Lee D.W."/>
            <person name="Kim B.S."/>
            <person name="Kim J.-J."/>
        </authorList>
    </citation>
    <scope>NUCLEOTIDE SEQUENCE [LARGE SCALE GENOMIC DNA]</scope>
    <source>
        <strain evidence="10 11">YJ-S3-2</strain>
    </source>
</reference>
<dbReference type="EMBL" id="SJDL01000036">
    <property type="protein sequence ID" value="TBW50178.1"/>
    <property type="molecule type" value="Genomic_DNA"/>
</dbReference>
<comment type="caution">
    <text evidence="10">The sequence shown here is derived from an EMBL/GenBank/DDBJ whole genome shotgun (WGS) entry which is preliminary data.</text>
</comment>
<comment type="subcellular location">
    <subcellularLocation>
        <location evidence="1">Secreted</location>
    </subcellularLocation>
</comment>
<evidence type="ECO:0000256" key="4">
    <source>
        <dbReference type="ARBA" id="ARBA00022729"/>
    </source>
</evidence>
<dbReference type="PANTHER" id="PTHR42970:SF1">
    <property type="entry name" value="PECTATE LYASE C-RELATED"/>
    <property type="match status" value="1"/>
</dbReference>
<dbReference type="Gene3D" id="2.60.40.10">
    <property type="entry name" value="Immunoglobulins"/>
    <property type="match status" value="1"/>
</dbReference>
<dbReference type="SMART" id="SM00758">
    <property type="entry name" value="PA14"/>
    <property type="match status" value="2"/>
</dbReference>
<feature type="domain" description="Fibronectin type-III" evidence="8">
    <location>
        <begin position="561"/>
        <end position="657"/>
    </location>
</feature>
<dbReference type="SUPFAM" id="SSF56988">
    <property type="entry name" value="Anthrax protective antigen"/>
    <property type="match status" value="2"/>
</dbReference>
<feature type="domain" description="PA14" evidence="9">
    <location>
        <begin position="39"/>
        <end position="195"/>
    </location>
</feature>
<gene>
    <name evidence="10" type="ORF">EZI54_18700</name>
</gene>
<feature type="domain" description="PA14" evidence="9">
    <location>
        <begin position="350"/>
        <end position="490"/>
    </location>
</feature>
<sequence>MHNAKVLLIGSTIAFIHGCQMWPSQVEQLPPTAALPATSEPGKVQFRIWTGITGSDVSDLTSIDAYPDNPNTVNELTSLDNPGGLGNYYGSLVRGYIVPPTSGEYTFYVSGDDETQFLFSTDESASNAQVIASVPSYSSPYNYTKYSSQTSGTQTLEANKRYYFEIRHKQGSGGEHFAVAWQGPGISQQVISGDYLYSEGQSGNYDNVSTTEAYSLGYRVGYFDSTQGLAFNTDYPPLDNDRDGLYDNWETVNGLDPSNSNDADTDPDGDFLTAADEFLIGTKENNADTDGDGIPDGQEFAYNLNPLNGSDAARDADGDGYTNLQEYQAGTDPNNSDDVPQETGGGSSATTTSGFVGQYFSGMAFDDFVATRQDATVDFNWGSGSPMTGIGNDKFSARWTGTFTAPHSSGNRDYTFNLSTDDGTRLYINGDRVINDWSNHATETFSYTRSMQAGESANINIEYYENSGDAVAQFSIVDQSSGNTVAQESTITVPDPDMASTQDTDSDGIPDTWELSYGLNPWVNDASQVNNSSGVTNLDAYQSELDPWTLESTSTSSGSTEPEPTAPPTTTGNVTLSWTAPSTRLDGSSIALSEIDHYVISYGQQSGNLGQTQDVDAGTTSYTFDGLATGTWYFTVQTVDTDGLISPPSDEVSQEVQ</sequence>
<dbReference type="Pfam" id="PF18884">
    <property type="entry name" value="TSP3_bac"/>
    <property type="match status" value="2"/>
</dbReference>
<keyword evidence="11" id="KW-1185">Reference proteome</keyword>
<accession>A0ABY1ZID1</accession>
<dbReference type="PROSITE" id="PS51820">
    <property type="entry name" value="PA14"/>
    <property type="match status" value="2"/>
</dbReference>
<evidence type="ECO:0000313" key="11">
    <source>
        <dbReference type="Proteomes" id="UP000313645"/>
    </source>
</evidence>
<evidence type="ECO:0000256" key="1">
    <source>
        <dbReference type="ARBA" id="ARBA00004613"/>
    </source>
</evidence>
<dbReference type="Proteomes" id="UP000313645">
    <property type="component" value="Unassembled WGS sequence"/>
</dbReference>
<dbReference type="InterPro" id="IPR052063">
    <property type="entry name" value="Polysaccharide_Lyase_1"/>
</dbReference>
<evidence type="ECO:0000256" key="6">
    <source>
        <dbReference type="ARBA" id="ARBA00023180"/>
    </source>
</evidence>
<evidence type="ECO:0000313" key="10">
    <source>
        <dbReference type="EMBL" id="TBW50178.1"/>
    </source>
</evidence>
<feature type="compositionally biased region" description="Polar residues" evidence="7">
    <location>
        <begin position="322"/>
        <end position="338"/>
    </location>
</feature>
<feature type="compositionally biased region" description="Low complexity" evidence="7">
    <location>
        <begin position="549"/>
        <end position="571"/>
    </location>
</feature>
<feature type="region of interest" description="Disordered" evidence="7">
    <location>
        <begin position="307"/>
        <end position="350"/>
    </location>
</feature>
<feature type="region of interest" description="Disordered" evidence="7">
    <location>
        <begin position="486"/>
        <end position="510"/>
    </location>
</feature>
<feature type="region of interest" description="Disordered" evidence="7">
    <location>
        <begin position="252"/>
        <end position="271"/>
    </location>
</feature>
<evidence type="ECO:0000256" key="7">
    <source>
        <dbReference type="SAM" id="MobiDB-lite"/>
    </source>
</evidence>
<dbReference type="PANTHER" id="PTHR42970">
    <property type="entry name" value="PECTATE LYASE C-RELATED"/>
    <property type="match status" value="1"/>
</dbReference>
<keyword evidence="3" id="KW-0479">Metal-binding</keyword>
<evidence type="ECO:0000256" key="5">
    <source>
        <dbReference type="ARBA" id="ARBA00022837"/>
    </source>
</evidence>
<keyword evidence="6" id="KW-0325">Glycoprotein</keyword>
<dbReference type="InterPro" id="IPR037524">
    <property type="entry name" value="PA14/GLEYA"/>
</dbReference>
<dbReference type="PROSITE" id="PS50853">
    <property type="entry name" value="FN3"/>
    <property type="match status" value="1"/>
</dbReference>
<dbReference type="InterPro" id="IPR011658">
    <property type="entry name" value="PA14_dom"/>
</dbReference>
<dbReference type="SMART" id="SM00060">
    <property type="entry name" value="FN3"/>
    <property type="match status" value="1"/>
</dbReference>
<name>A0ABY1ZID1_9GAMM</name>
<organism evidence="10 11">
    <name type="scientific">Marinobacter halodurans</name>
    <dbReference type="NCBI Taxonomy" id="2528979"/>
    <lineage>
        <taxon>Bacteria</taxon>
        <taxon>Pseudomonadati</taxon>
        <taxon>Pseudomonadota</taxon>
        <taxon>Gammaproteobacteria</taxon>
        <taxon>Pseudomonadales</taxon>
        <taxon>Marinobacteraceae</taxon>
        <taxon>Marinobacter</taxon>
    </lineage>
</organism>
<protein>
    <recommendedName>
        <fullName evidence="12">PA14 domain-containing protein</fullName>
    </recommendedName>
</protein>
<feature type="region of interest" description="Disordered" evidence="7">
    <location>
        <begin position="549"/>
        <end position="575"/>
    </location>
</feature>
<keyword evidence="5" id="KW-0106">Calcium</keyword>
<dbReference type="Pfam" id="PF00041">
    <property type="entry name" value="fn3"/>
    <property type="match status" value="1"/>
</dbReference>
<dbReference type="InterPro" id="IPR003961">
    <property type="entry name" value="FN3_dom"/>
</dbReference>
<evidence type="ECO:0000259" key="9">
    <source>
        <dbReference type="PROSITE" id="PS51820"/>
    </source>
</evidence>
<evidence type="ECO:0000256" key="2">
    <source>
        <dbReference type="ARBA" id="ARBA00022525"/>
    </source>
</evidence>
<evidence type="ECO:0000259" key="8">
    <source>
        <dbReference type="PROSITE" id="PS50853"/>
    </source>
</evidence>
<keyword evidence="4" id="KW-0732">Signal</keyword>